<dbReference type="GO" id="GO:0006508">
    <property type="term" value="P:proteolysis"/>
    <property type="evidence" value="ECO:0007669"/>
    <property type="project" value="UniProtKB-KW"/>
</dbReference>
<sequence length="93" mass="10671">MSTETLEKKSVQRKPMPLYKVLLHNDDHTPMNYVIEVLMKTIPKMQPSKARKIMLEAHNSGVAVVIVCALEHAEFYSESLNRHNLTSTYEPDC</sequence>
<comment type="function">
    <text evidence="1">Involved in the modulation of the specificity of the ClpAP-mediated ATP-dependent protein degradation.</text>
</comment>
<dbReference type="HAMAP" id="MF_00302">
    <property type="entry name" value="ClpS"/>
    <property type="match status" value="1"/>
</dbReference>
<dbReference type="InterPro" id="IPR014719">
    <property type="entry name" value="Ribosomal_bL12_C/ClpS-like"/>
</dbReference>
<evidence type="ECO:0000313" key="3">
    <source>
        <dbReference type="EMBL" id="UFP93223.1"/>
    </source>
</evidence>
<dbReference type="SUPFAM" id="SSF54736">
    <property type="entry name" value="ClpS-like"/>
    <property type="match status" value="1"/>
</dbReference>
<keyword evidence="3" id="KW-0645">Protease</keyword>
<dbReference type="InterPro" id="IPR003769">
    <property type="entry name" value="ClpS_core"/>
</dbReference>
<organism evidence="3 4">
    <name type="scientific">Gloeobacter morelensis MG652769</name>
    <dbReference type="NCBI Taxonomy" id="2781736"/>
    <lineage>
        <taxon>Bacteria</taxon>
        <taxon>Bacillati</taxon>
        <taxon>Cyanobacteriota</taxon>
        <taxon>Cyanophyceae</taxon>
        <taxon>Gloeobacterales</taxon>
        <taxon>Gloeobacteraceae</taxon>
        <taxon>Gloeobacter</taxon>
        <taxon>Gloeobacter morelensis</taxon>
    </lineage>
</organism>
<protein>
    <recommendedName>
        <fullName evidence="1">ATP-dependent Clp protease adapter protein ClpS</fullName>
    </recommendedName>
</protein>
<keyword evidence="3" id="KW-0378">Hydrolase</keyword>
<dbReference type="InterPro" id="IPR022935">
    <property type="entry name" value="ClpS"/>
</dbReference>
<accession>A0ABY3PHS2</accession>
<evidence type="ECO:0000256" key="1">
    <source>
        <dbReference type="HAMAP-Rule" id="MF_00302"/>
    </source>
</evidence>
<gene>
    <name evidence="1 3" type="primary">clpS</name>
    <name evidence="3" type="ORF">ISF26_15590</name>
</gene>
<evidence type="ECO:0000313" key="4">
    <source>
        <dbReference type="Proteomes" id="UP001054846"/>
    </source>
</evidence>
<dbReference type="RefSeq" id="WP_230840224.1">
    <property type="nucleotide sequence ID" value="NZ_CP063845.1"/>
</dbReference>
<proteinExistence type="inferred from homology"/>
<reference evidence="3 4" key="1">
    <citation type="journal article" date="2021" name="Genome Biol. Evol.">
        <title>Complete Genome Sequencing of a Novel Gloeobacter Species from a Waterfall Cave in Mexico.</title>
        <authorList>
            <person name="Saw J.H."/>
            <person name="Cardona T."/>
            <person name="Montejano G."/>
        </authorList>
    </citation>
    <scope>NUCLEOTIDE SEQUENCE [LARGE SCALE GENOMIC DNA]</scope>
    <source>
        <strain evidence="3">MG652769</strain>
    </source>
</reference>
<comment type="subunit">
    <text evidence="1">Binds to the N-terminal domain of the chaperone ClpA.</text>
</comment>
<dbReference type="Gene3D" id="3.30.1390.10">
    <property type="match status" value="1"/>
</dbReference>
<dbReference type="Pfam" id="PF02617">
    <property type="entry name" value="ClpS"/>
    <property type="match status" value="1"/>
</dbReference>
<dbReference type="PANTHER" id="PTHR33473">
    <property type="entry name" value="ATP-DEPENDENT CLP PROTEASE ADAPTER PROTEIN CLPS1, CHLOROPLASTIC"/>
    <property type="match status" value="1"/>
</dbReference>
<name>A0ABY3PHS2_9CYAN</name>
<dbReference type="Proteomes" id="UP001054846">
    <property type="component" value="Chromosome"/>
</dbReference>
<dbReference type="EMBL" id="CP063845">
    <property type="protein sequence ID" value="UFP93223.1"/>
    <property type="molecule type" value="Genomic_DNA"/>
</dbReference>
<dbReference type="PANTHER" id="PTHR33473:SF19">
    <property type="entry name" value="ATP-DEPENDENT CLP PROTEASE ADAPTER PROTEIN CLPS"/>
    <property type="match status" value="1"/>
</dbReference>
<dbReference type="GO" id="GO:0008233">
    <property type="term" value="F:peptidase activity"/>
    <property type="evidence" value="ECO:0007669"/>
    <property type="project" value="UniProtKB-KW"/>
</dbReference>
<feature type="domain" description="Adaptor protein ClpS core" evidence="2">
    <location>
        <begin position="15"/>
        <end position="84"/>
    </location>
</feature>
<dbReference type="NCBIfam" id="NF000671">
    <property type="entry name" value="PRK00033.1-4"/>
    <property type="match status" value="1"/>
</dbReference>
<comment type="similarity">
    <text evidence="1">Belongs to the ClpS family.</text>
</comment>
<keyword evidence="4" id="KW-1185">Reference proteome</keyword>
<evidence type="ECO:0000259" key="2">
    <source>
        <dbReference type="Pfam" id="PF02617"/>
    </source>
</evidence>